<dbReference type="PANTHER" id="PTHR47326">
    <property type="entry name" value="TRANSPOSABLE ELEMENT TC3 TRANSPOSASE-LIKE PROTEIN"/>
    <property type="match status" value="1"/>
</dbReference>
<feature type="domain" description="DUF4817" evidence="2">
    <location>
        <begin position="7"/>
        <end position="60"/>
    </location>
</feature>
<comment type="caution">
    <text evidence="3">The sequence shown here is derived from an EMBL/GenBank/DDBJ whole genome shotgun (WGS) entry which is preliminary data.</text>
</comment>
<name>A0AAV8VEM1_9CUCU</name>
<accession>A0AAV8VEM1</accession>
<evidence type="ECO:0000313" key="3">
    <source>
        <dbReference type="EMBL" id="KAJ8912781.1"/>
    </source>
</evidence>
<sequence length="180" mass="20945">MDRLSEKERIEILMILGYGDVRRRQQETCNIFNNLYPNRNPITRSTVSKLLKKFNQTGAIKDLSKSGRIKTATTEDKSLDVCVMLEDDPHLSTRQISRELDISQTSIMKILHDNKFHPYKVRLVQELSDDDFDRLYFRKNERSDNNVNATIISAILQNPYKPKFIKIGQAVSEIIEAFHT</sequence>
<dbReference type="Proteomes" id="UP001159042">
    <property type="component" value="Unassembled WGS sequence"/>
</dbReference>
<proteinExistence type="predicted"/>
<dbReference type="InterPro" id="IPR032135">
    <property type="entry name" value="DUF4817"/>
</dbReference>
<dbReference type="PANTHER" id="PTHR47326:SF1">
    <property type="entry name" value="HTH PSQ-TYPE DOMAIN-CONTAINING PROTEIN"/>
    <property type="match status" value="1"/>
</dbReference>
<evidence type="ECO:0000256" key="1">
    <source>
        <dbReference type="ARBA" id="ARBA00004123"/>
    </source>
</evidence>
<dbReference type="GO" id="GO:0005634">
    <property type="term" value="C:nucleus"/>
    <property type="evidence" value="ECO:0007669"/>
    <property type="project" value="UniProtKB-SubCell"/>
</dbReference>
<dbReference type="InterPro" id="IPR009057">
    <property type="entry name" value="Homeodomain-like_sf"/>
</dbReference>
<organism evidence="3 4">
    <name type="scientific">Exocentrus adspersus</name>
    <dbReference type="NCBI Taxonomy" id="1586481"/>
    <lineage>
        <taxon>Eukaryota</taxon>
        <taxon>Metazoa</taxon>
        <taxon>Ecdysozoa</taxon>
        <taxon>Arthropoda</taxon>
        <taxon>Hexapoda</taxon>
        <taxon>Insecta</taxon>
        <taxon>Pterygota</taxon>
        <taxon>Neoptera</taxon>
        <taxon>Endopterygota</taxon>
        <taxon>Coleoptera</taxon>
        <taxon>Polyphaga</taxon>
        <taxon>Cucujiformia</taxon>
        <taxon>Chrysomeloidea</taxon>
        <taxon>Cerambycidae</taxon>
        <taxon>Lamiinae</taxon>
        <taxon>Acanthocinini</taxon>
        <taxon>Exocentrus</taxon>
    </lineage>
</organism>
<protein>
    <recommendedName>
        <fullName evidence="2">DUF4817 domain-containing protein</fullName>
    </recommendedName>
</protein>
<keyword evidence="4" id="KW-1185">Reference proteome</keyword>
<gene>
    <name evidence="3" type="ORF">NQ315_002538</name>
</gene>
<comment type="subcellular location">
    <subcellularLocation>
        <location evidence="1">Nucleus</location>
    </subcellularLocation>
</comment>
<dbReference type="AlphaFoldDB" id="A0AAV8VEM1"/>
<dbReference type="SUPFAM" id="SSF46689">
    <property type="entry name" value="Homeodomain-like"/>
    <property type="match status" value="1"/>
</dbReference>
<reference evidence="3 4" key="1">
    <citation type="journal article" date="2023" name="Insect Mol. Biol.">
        <title>Genome sequencing provides insights into the evolution of gene families encoding plant cell wall-degrading enzymes in longhorned beetles.</title>
        <authorList>
            <person name="Shin N.R."/>
            <person name="Okamura Y."/>
            <person name="Kirsch R."/>
            <person name="Pauchet Y."/>
        </authorList>
    </citation>
    <scope>NUCLEOTIDE SEQUENCE [LARGE SCALE GENOMIC DNA]</scope>
    <source>
        <strain evidence="3">EAD_L_NR</strain>
    </source>
</reference>
<evidence type="ECO:0000259" key="2">
    <source>
        <dbReference type="Pfam" id="PF16087"/>
    </source>
</evidence>
<dbReference type="Pfam" id="PF16087">
    <property type="entry name" value="DUF4817"/>
    <property type="match status" value="1"/>
</dbReference>
<evidence type="ECO:0000313" key="4">
    <source>
        <dbReference type="Proteomes" id="UP001159042"/>
    </source>
</evidence>
<dbReference type="EMBL" id="JANEYG010000112">
    <property type="protein sequence ID" value="KAJ8912781.1"/>
    <property type="molecule type" value="Genomic_DNA"/>
</dbReference>